<evidence type="ECO:0008006" key="4">
    <source>
        <dbReference type="Google" id="ProtNLM"/>
    </source>
</evidence>
<feature type="signal peptide" evidence="1">
    <location>
        <begin position="1"/>
        <end position="24"/>
    </location>
</feature>
<dbReference type="Proteomes" id="UP001242480">
    <property type="component" value="Unassembled WGS sequence"/>
</dbReference>
<dbReference type="EMBL" id="JAUSVX010000012">
    <property type="protein sequence ID" value="MDQ0472437.1"/>
    <property type="molecule type" value="Genomic_DNA"/>
</dbReference>
<keyword evidence="3" id="KW-1185">Reference proteome</keyword>
<keyword evidence="1" id="KW-0732">Signal</keyword>
<evidence type="ECO:0000256" key="1">
    <source>
        <dbReference type="SAM" id="SignalP"/>
    </source>
</evidence>
<accession>A0ABU0JDT0</accession>
<name>A0ABU0JDT0_9HYPH</name>
<reference evidence="2 3" key="1">
    <citation type="submission" date="2023-07" db="EMBL/GenBank/DDBJ databases">
        <title>Genomic Encyclopedia of Type Strains, Phase IV (KMG-IV): sequencing the most valuable type-strain genomes for metagenomic binning, comparative biology and taxonomic classification.</title>
        <authorList>
            <person name="Goeker M."/>
        </authorList>
    </citation>
    <scope>NUCLEOTIDE SEQUENCE [LARGE SCALE GENOMIC DNA]</scope>
    <source>
        <strain evidence="2 3">DSM 19619</strain>
    </source>
</reference>
<evidence type="ECO:0000313" key="2">
    <source>
        <dbReference type="EMBL" id="MDQ0472437.1"/>
    </source>
</evidence>
<gene>
    <name evidence="2" type="ORF">QO011_005466</name>
</gene>
<proteinExistence type="predicted"/>
<comment type="caution">
    <text evidence="2">The sequence shown here is derived from an EMBL/GenBank/DDBJ whole genome shotgun (WGS) entry which is preliminary data.</text>
</comment>
<sequence length="176" mass="18894">MTAAVRSLPLLAALVALATGTASAARGAADATQRSLICTSTAGMPTTFAVVVQPGAVTRIIVRGKPDRSYRVINPDAAVLEGRDESQRSKGARGEIAVDRANGRVTITNYAAWEDVELAAMRCRNDISRDRCVERTMARGGNPFVCFVEEHCPRWLAGRSNLLSVFDYDCVPAARP</sequence>
<evidence type="ECO:0000313" key="3">
    <source>
        <dbReference type="Proteomes" id="UP001242480"/>
    </source>
</evidence>
<feature type="chain" id="PRO_5047218251" description="Secreted protein" evidence="1">
    <location>
        <begin position="25"/>
        <end position="176"/>
    </location>
</feature>
<protein>
    <recommendedName>
        <fullName evidence="4">Secreted protein</fullName>
    </recommendedName>
</protein>
<dbReference type="RefSeq" id="WP_307279266.1">
    <property type="nucleotide sequence ID" value="NZ_JAUSVX010000012.1"/>
</dbReference>
<organism evidence="2 3">
    <name type="scientific">Labrys wisconsinensis</name>
    <dbReference type="NCBI Taxonomy" id="425677"/>
    <lineage>
        <taxon>Bacteria</taxon>
        <taxon>Pseudomonadati</taxon>
        <taxon>Pseudomonadota</taxon>
        <taxon>Alphaproteobacteria</taxon>
        <taxon>Hyphomicrobiales</taxon>
        <taxon>Xanthobacteraceae</taxon>
        <taxon>Labrys</taxon>
    </lineage>
</organism>